<keyword evidence="3" id="KW-1133">Transmembrane helix</keyword>
<evidence type="ECO:0000256" key="3">
    <source>
        <dbReference type="SAM" id="Phobius"/>
    </source>
</evidence>
<keyword evidence="3" id="KW-0472">Membrane</keyword>
<protein>
    <submittedName>
        <fullName evidence="5">Major facilitator superfamily domain-containing protein 12 isoform X1</fullName>
    </submittedName>
</protein>
<evidence type="ECO:0000313" key="5">
    <source>
        <dbReference type="RefSeq" id="XP_012937908.1"/>
    </source>
</evidence>
<dbReference type="PANTHER" id="PTHR11328">
    <property type="entry name" value="MAJOR FACILITATOR SUPERFAMILY DOMAIN-CONTAINING PROTEIN"/>
    <property type="match status" value="1"/>
</dbReference>
<keyword evidence="3" id="KW-0812">Transmembrane</keyword>
<feature type="transmembrane region" description="Helical" evidence="3">
    <location>
        <begin position="123"/>
        <end position="147"/>
    </location>
</feature>
<feature type="transmembrane region" description="Helical" evidence="3">
    <location>
        <begin position="197"/>
        <end position="215"/>
    </location>
</feature>
<organism evidence="4 5">
    <name type="scientific">Aplysia californica</name>
    <name type="common">California sea hare</name>
    <dbReference type="NCBI Taxonomy" id="6500"/>
    <lineage>
        <taxon>Eukaryota</taxon>
        <taxon>Metazoa</taxon>
        <taxon>Spiralia</taxon>
        <taxon>Lophotrochozoa</taxon>
        <taxon>Mollusca</taxon>
        <taxon>Gastropoda</taxon>
        <taxon>Heterobranchia</taxon>
        <taxon>Euthyneura</taxon>
        <taxon>Tectipleura</taxon>
        <taxon>Aplysiida</taxon>
        <taxon>Aplysioidea</taxon>
        <taxon>Aplysiidae</taxon>
        <taxon>Aplysia</taxon>
    </lineage>
</organism>
<dbReference type="Pfam" id="PF13347">
    <property type="entry name" value="MFS_2"/>
    <property type="match status" value="1"/>
</dbReference>
<feature type="region of interest" description="Disordered" evidence="2">
    <location>
        <begin position="1"/>
        <end position="34"/>
    </location>
</feature>
<dbReference type="InterPro" id="IPR036259">
    <property type="entry name" value="MFS_trans_sf"/>
</dbReference>
<accession>A0ABM0ZZS9</accession>
<dbReference type="RefSeq" id="XP_012937908.1">
    <property type="nucleotide sequence ID" value="XM_013082454.2"/>
</dbReference>
<feature type="transmembrane region" description="Helical" evidence="3">
    <location>
        <begin position="235"/>
        <end position="255"/>
    </location>
</feature>
<feature type="transmembrane region" description="Helical" evidence="3">
    <location>
        <begin position="364"/>
        <end position="382"/>
    </location>
</feature>
<feature type="compositionally biased region" description="Polar residues" evidence="2">
    <location>
        <begin position="7"/>
        <end position="20"/>
    </location>
</feature>
<dbReference type="Proteomes" id="UP000694888">
    <property type="component" value="Unplaced"/>
</dbReference>
<evidence type="ECO:0000313" key="4">
    <source>
        <dbReference type="Proteomes" id="UP000694888"/>
    </source>
</evidence>
<feature type="transmembrane region" description="Helical" evidence="3">
    <location>
        <begin position="153"/>
        <end position="176"/>
    </location>
</feature>
<feature type="transmembrane region" description="Helical" evidence="3">
    <location>
        <begin position="388"/>
        <end position="412"/>
    </location>
</feature>
<keyword evidence="4" id="KW-1185">Reference proteome</keyword>
<name>A0ABM0ZZS9_APLCA</name>
<dbReference type="PANTHER" id="PTHR11328:SF28">
    <property type="entry name" value="MAJOR FACILITATOR SUPERFAMILY DOMAIN-CONTAINING PROTEIN 12"/>
    <property type="match status" value="1"/>
</dbReference>
<feature type="transmembrane region" description="Helical" evidence="3">
    <location>
        <begin position="424"/>
        <end position="445"/>
    </location>
</feature>
<comment type="similarity">
    <text evidence="1">Belongs to the major facilitator superfamily.</text>
</comment>
<feature type="transmembrane region" description="Helical" evidence="3">
    <location>
        <begin position="298"/>
        <end position="315"/>
    </location>
</feature>
<evidence type="ECO:0000256" key="1">
    <source>
        <dbReference type="ARBA" id="ARBA00008335"/>
    </source>
</evidence>
<sequence>MAGADNNFENTGVSPVSSYQENDERTPITRNEKATAQHTELALNNCERMSYGVGHVLNDLTASMWFSYLLVFLHQVRNFPNLLAGNLMLIGQVSDAIFTPFIGFESDRTQGIKYLGKRKTWHLIGTLCVMASFPFLFIECITCGFAPNIAQFVYYAPFVVIFQFGWAATQISHLSFANDYTPYSGERVRLQSIRNSFTVMSNLSVYGIFVLLFYLEGKSSSGSNDDLGPGDGPKFRNLALISVGLGTVFNVIFYVGTKERRKSSSDQKSLLDPEQTTIERSTVQKSKMQWKDWLKEHQFYQIALLYMTARLYINVSQVYFPMYLTETVKLDKNSIAILPLVTYVSSFFMSLLAPVMNHYAGRKLSYFIGALIGIASCLWLYFVGHRDFTVYGCAVLMGCANSLLLITVISLTSDLIKQDTESGAFVFGAMSFTDKLSNGLAVLLIQKFHPCEDYSNPYMTDMGCCPACEPYYRYVQSTIPGGALIVALIALATLGPQIIGERRLRTNTESKESLVDADSDACPQIEVMVSPSQYDPSLRENGFTDSVQCSCGVFYTPPSSCSTCGKPPQYGANGTIRHHADIHHGYDTDDTDDSNEIEPLVRNGNINTPEKSILADHLYTEDNSHHHPCA</sequence>
<feature type="transmembrane region" description="Helical" evidence="3">
    <location>
        <begin position="335"/>
        <end position="352"/>
    </location>
</feature>
<feature type="compositionally biased region" description="Basic and acidic residues" evidence="2">
    <location>
        <begin position="22"/>
        <end position="34"/>
    </location>
</feature>
<proteinExistence type="inferred from homology"/>
<dbReference type="InterPro" id="IPR039672">
    <property type="entry name" value="MFS_2"/>
</dbReference>
<dbReference type="Gene3D" id="1.20.1250.20">
    <property type="entry name" value="MFS general substrate transporter like domains"/>
    <property type="match status" value="1"/>
</dbReference>
<reference evidence="5" key="1">
    <citation type="submission" date="2025-08" db="UniProtKB">
        <authorList>
            <consortium name="RefSeq"/>
        </authorList>
    </citation>
    <scope>IDENTIFICATION</scope>
</reference>
<dbReference type="CDD" id="cd17491">
    <property type="entry name" value="MFS_MFSD12"/>
    <property type="match status" value="1"/>
</dbReference>
<gene>
    <name evidence="5" type="primary">LOC101864298</name>
</gene>
<dbReference type="SUPFAM" id="SSF103473">
    <property type="entry name" value="MFS general substrate transporter"/>
    <property type="match status" value="1"/>
</dbReference>
<feature type="transmembrane region" description="Helical" evidence="3">
    <location>
        <begin position="479"/>
        <end position="499"/>
    </location>
</feature>
<evidence type="ECO:0000256" key="2">
    <source>
        <dbReference type="SAM" id="MobiDB-lite"/>
    </source>
</evidence>
<dbReference type="GeneID" id="101864298"/>